<dbReference type="InterPro" id="IPR039248">
    <property type="entry name" value="Ptase_RsbX"/>
</dbReference>
<dbReference type="RefSeq" id="WP_168660948.1">
    <property type="nucleotide sequence ID" value="NZ_CP051180.1"/>
</dbReference>
<dbReference type="KEGG" id="fes:HER31_12750"/>
<evidence type="ECO:0000259" key="1">
    <source>
        <dbReference type="SMART" id="SM00331"/>
    </source>
</evidence>
<gene>
    <name evidence="2" type="ORF">HER31_12750</name>
</gene>
<organism evidence="2 3">
    <name type="scientific">Ferrimonas lipolytica</name>
    <dbReference type="NCBI Taxonomy" id="2724191"/>
    <lineage>
        <taxon>Bacteria</taxon>
        <taxon>Pseudomonadati</taxon>
        <taxon>Pseudomonadota</taxon>
        <taxon>Gammaproteobacteria</taxon>
        <taxon>Alteromonadales</taxon>
        <taxon>Ferrimonadaceae</taxon>
        <taxon>Ferrimonas</taxon>
    </lineage>
</organism>
<dbReference type="Pfam" id="PF07228">
    <property type="entry name" value="SpoIIE"/>
    <property type="match status" value="1"/>
</dbReference>
<dbReference type="PANTHER" id="PTHR35801:SF1">
    <property type="entry name" value="PHOSPHOSERINE PHOSPHATASE RSBX"/>
    <property type="match status" value="1"/>
</dbReference>
<proteinExistence type="predicted"/>
<sequence length="190" mass="21333">MRCSIRNRPFLDEAVSGDAIVCFEHEHWQLLAIIDGAGHGWDAHRLSVEMADYLERRSGIEAPQQMIQELHQLTMPSIGAAVSIVVIDTINNSLTFAGVGNVSAYLLGHKDHSFHSSDGSVGYNLRRITSEQQALLAGDCIVMHSDGIQSRFFTQFDESCKRLNPEDFVDYIFAHFAKEHDDASCLVYRY</sequence>
<evidence type="ECO:0000313" key="3">
    <source>
        <dbReference type="Proteomes" id="UP000501602"/>
    </source>
</evidence>
<protein>
    <submittedName>
        <fullName evidence="2">SpoIIE family protein phosphatase</fullName>
    </submittedName>
</protein>
<dbReference type="Proteomes" id="UP000501602">
    <property type="component" value="Chromosome"/>
</dbReference>
<reference evidence="2 3" key="1">
    <citation type="submission" date="2020-04" db="EMBL/GenBank/DDBJ databases">
        <title>Ferrimonas sp. S7 isolated from sea water.</title>
        <authorList>
            <person name="Bae S.S."/>
            <person name="Baek K."/>
        </authorList>
    </citation>
    <scope>NUCLEOTIDE SEQUENCE [LARGE SCALE GENOMIC DNA]</scope>
    <source>
        <strain evidence="2 3">S7</strain>
    </source>
</reference>
<dbReference type="EMBL" id="CP051180">
    <property type="protein sequence ID" value="QIZ77689.1"/>
    <property type="molecule type" value="Genomic_DNA"/>
</dbReference>
<name>A0A6H1UGD4_9GAMM</name>
<dbReference type="InterPro" id="IPR001932">
    <property type="entry name" value="PPM-type_phosphatase-like_dom"/>
</dbReference>
<dbReference type="SUPFAM" id="SSF81606">
    <property type="entry name" value="PP2C-like"/>
    <property type="match status" value="1"/>
</dbReference>
<keyword evidence="3" id="KW-1185">Reference proteome</keyword>
<dbReference type="PANTHER" id="PTHR35801">
    <property type="entry name" value="PHOSPHOSERINE PHOSPHATASE RSBX"/>
    <property type="match status" value="1"/>
</dbReference>
<evidence type="ECO:0000313" key="2">
    <source>
        <dbReference type="EMBL" id="QIZ77689.1"/>
    </source>
</evidence>
<dbReference type="InterPro" id="IPR036457">
    <property type="entry name" value="PPM-type-like_dom_sf"/>
</dbReference>
<dbReference type="AlphaFoldDB" id="A0A6H1UGD4"/>
<dbReference type="Gene3D" id="3.60.40.10">
    <property type="entry name" value="PPM-type phosphatase domain"/>
    <property type="match status" value="1"/>
</dbReference>
<accession>A0A6H1UGD4</accession>
<dbReference type="SMART" id="SM00331">
    <property type="entry name" value="PP2C_SIG"/>
    <property type="match status" value="1"/>
</dbReference>
<feature type="domain" description="PPM-type phosphatase" evidence="1">
    <location>
        <begin position="1"/>
        <end position="190"/>
    </location>
</feature>